<evidence type="ECO:0000256" key="3">
    <source>
        <dbReference type="ARBA" id="ARBA00022989"/>
    </source>
</evidence>
<dbReference type="OrthoDB" id="141102at2157"/>
<reference evidence="7" key="1">
    <citation type="submission" date="2016-10" db="EMBL/GenBank/DDBJ databases">
        <authorList>
            <person name="Varghese N."/>
            <person name="Submissions S."/>
        </authorList>
    </citation>
    <scope>NUCLEOTIDE SEQUENCE [LARGE SCALE GENOMIC DNA]</scope>
    <source>
        <strain evidence="7">SLH 33</strain>
    </source>
</reference>
<feature type="transmembrane region" description="Helical" evidence="5">
    <location>
        <begin position="153"/>
        <end position="173"/>
    </location>
</feature>
<evidence type="ECO:0000313" key="6">
    <source>
        <dbReference type="EMBL" id="SES92842.1"/>
    </source>
</evidence>
<dbReference type="InterPro" id="IPR007300">
    <property type="entry name" value="CidB/LrgB"/>
</dbReference>
<gene>
    <name evidence="6" type="ORF">SAMN04488587_1627</name>
</gene>
<feature type="transmembrane region" description="Helical" evidence="5">
    <location>
        <begin position="213"/>
        <end position="233"/>
    </location>
</feature>
<dbReference type="Pfam" id="PF04172">
    <property type="entry name" value="LrgB"/>
    <property type="match status" value="1"/>
</dbReference>
<dbReference type="AlphaFoldDB" id="A0A1I0AF99"/>
<keyword evidence="4 5" id="KW-0472">Membrane</keyword>
<accession>A0A1I0AF99</accession>
<protein>
    <submittedName>
        <fullName evidence="6">TIGR00659 family protein</fullName>
    </submittedName>
</protein>
<feature type="transmembrane region" description="Helical" evidence="5">
    <location>
        <begin position="12"/>
        <end position="30"/>
    </location>
</feature>
<feature type="transmembrane region" description="Helical" evidence="5">
    <location>
        <begin position="65"/>
        <end position="85"/>
    </location>
</feature>
<dbReference type="Proteomes" id="UP000243338">
    <property type="component" value="Unassembled WGS sequence"/>
</dbReference>
<evidence type="ECO:0000256" key="5">
    <source>
        <dbReference type="SAM" id="Phobius"/>
    </source>
</evidence>
<dbReference type="STRING" id="1353158.SAMN04488587_1627"/>
<comment type="subcellular location">
    <subcellularLocation>
        <location evidence="1">Membrane</location>
        <topology evidence="1">Multi-pass membrane protein</topology>
    </subcellularLocation>
</comment>
<organism evidence="6 7">
    <name type="scientific">Methanococcoides vulcani</name>
    <dbReference type="NCBI Taxonomy" id="1353158"/>
    <lineage>
        <taxon>Archaea</taxon>
        <taxon>Methanobacteriati</taxon>
        <taxon>Methanobacteriota</taxon>
        <taxon>Stenosarchaea group</taxon>
        <taxon>Methanomicrobia</taxon>
        <taxon>Methanosarcinales</taxon>
        <taxon>Methanosarcinaceae</taxon>
        <taxon>Methanococcoides</taxon>
    </lineage>
</organism>
<dbReference type="PANTHER" id="PTHR30249">
    <property type="entry name" value="PUTATIVE SEROTONIN TRANSPORTER"/>
    <property type="match status" value="1"/>
</dbReference>
<proteinExistence type="predicted"/>
<dbReference type="EMBL" id="FOHQ01000004">
    <property type="protein sequence ID" value="SES92842.1"/>
    <property type="molecule type" value="Genomic_DNA"/>
</dbReference>
<evidence type="ECO:0000313" key="7">
    <source>
        <dbReference type="Proteomes" id="UP000243338"/>
    </source>
</evidence>
<dbReference type="PANTHER" id="PTHR30249:SF0">
    <property type="entry name" value="PLASTIDAL GLYCOLATE_GLYCERATE TRANSLOCATOR 1, CHLOROPLASTIC"/>
    <property type="match status" value="1"/>
</dbReference>
<evidence type="ECO:0000256" key="1">
    <source>
        <dbReference type="ARBA" id="ARBA00004141"/>
    </source>
</evidence>
<dbReference type="RefSeq" id="WP_210409158.1">
    <property type="nucleotide sequence ID" value="NZ_CAAGSJ010000002.1"/>
</dbReference>
<keyword evidence="7" id="KW-1185">Reference proteome</keyword>
<dbReference type="GO" id="GO:0016020">
    <property type="term" value="C:membrane"/>
    <property type="evidence" value="ECO:0007669"/>
    <property type="project" value="UniProtKB-SubCell"/>
</dbReference>
<feature type="transmembrane region" description="Helical" evidence="5">
    <location>
        <begin position="37"/>
        <end position="59"/>
    </location>
</feature>
<evidence type="ECO:0000256" key="4">
    <source>
        <dbReference type="ARBA" id="ARBA00023136"/>
    </source>
</evidence>
<feature type="transmembrane region" description="Helical" evidence="5">
    <location>
        <begin position="97"/>
        <end position="121"/>
    </location>
</feature>
<name>A0A1I0AF99_9EURY</name>
<keyword evidence="3 5" id="KW-1133">Transmembrane helix</keyword>
<sequence>MSELISSLVRSPIFGIGISLLTFYAGSLLYKKTGSPLLNPLVLSMLVIMAFLLSFHITFDDYNRGGQFISFFLGPATVILAVPLYKKISIFKENVIPILVGIIVGSTAGIVSIIVMCKMFGLDHLLSISMIPKSVTTPIGIEISNQLGGIPSITVAGIIFTGIAGILLGPLICKLFRIEDKVAIGIAIGTSSHALGTTKAVEMGEAEGAMSGLAIGIAGLVTVFLAPILAKILL</sequence>
<evidence type="ECO:0000256" key="2">
    <source>
        <dbReference type="ARBA" id="ARBA00022692"/>
    </source>
</evidence>
<keyword evidence="2 5" id="KW-0812">Transmembrane</keyword>